<name>A0A5N6GC83_ASPFL</name>
<accession>A0A5N6GC83</accession>
<dbReference type="AlphaFoldDB" id="A0A5N6GC83"/>
<dbReference type="VEuPathDB" id="FungiDB:F9C07_2282075"/>
<reference evidence="1" key="1">
    <citation type="submission" date="2019-04" db="EMBL/GenBank/DDBJ databases">
        <title>Friends and foes A comparative genomics study of 23 Aspergillus species from section Flavi.</title>
        <authorList>
            <consortium name="DOE Joint Genome Institute"/>
            <person name="Kjaerbolling I."/>
            <person name="Vesth T."/>
            <person name="Frisvad J.C."/>
            <person name="Nybo J.L."/>
            <person name="Theobald S."/>
            <person name="Kildgaard S."/>
            <person name="Isbrandt T."/>
            <person name="Kuo A."/>
            <person name="Sato A."/>
            <person name="Lyhne E.K."/>
            <person name="Kogle M.E."/>
            <person name="Wiebenga A."/>
            <person name="Kun R.S."/>
            <person name="Lubbers R.J."/>
            <person name="Makela M.R."/>
            <person name="Barry K."/>
            <person name="Chovatia M."/>
            <person name="Clum A."/>
            <person name="Daum C."/>
            <person name="Haridas S."/>
            <person name="He G."/>
            <person name="LaButti K."/>
            <person name="Lipzen A."/>
            <person name="Mondo S."/>
            <person name="Riley R."/>
            <person name="Salamov A."/>
            <person name="Simmons B.A."/>
            <person name="Magnuson J.K."/>
            <person name="Henrissat B."/>
            <person name="Mortensen U.H."/>
            <person name="Larsen T.O."/>
            <person name="Devries R.P."/>
            <person name="Grigoriev I.V."/>
            <person name="Machida M."/>
            <person name="Baker S.E."/>
            <person name="Andersen M.R."/>
        </authorList>
    </citation>
    <scope>NUCLEOTIDE SEQUENCE [LARGE SCALE GENOMIC DNA]</scope>
    <source>
        <strain evidence="1">CBS 121.62</strain>
    </source>
</reference>
<dbReference type="VEuPathDB" id="FungiDB:AFLA_007307"/>
<dbReference type="EMBL" id="ML734803">
    <property type="protein sequence ID" value="KAB8240006.1"/>
    <property type="molecule type" value="Genomic_DNA"/>
</dbReference>
<sequence>MNTLDTLATDHGWVHGAVTKPFTAIVTLYMGQQLALELAVQEIVSVINEVYYGGDSDLGIISQSLLCLCDI</sequence>
<dbReference type="Proteomes" id="UP000325434">
    <property type="component" value="Unassembled WGS sequence"/>
</dbReference>
<evidence type="ECO:0000313" key="1">
    <source>
        <dbReference type="EMBL" id="KAB8240006.1"/>
    </source>
</evidence>
<protein>
    <submittedName>
        <fullName evidence="1">Uncharacterized protein</fullName>
    </submittedName>
</protein>
<gene>
    <name evidence="1" type="ORF">BDV35DRAFT_374879</name>
</gene>
<organism evidence="1">
    <name type="scientific">Aspergillus flavus</name>
    <dbReference type="NCBI Taxonomy" id="5059"/>
    <lineage>
        <taxon>Eukaryota</taxon>
        <taxon>Fungi</taxon>
        <taxon>Dikarya</taxon>
        <taxon>Ascomycota</taxon>
        <taxon>Pezizomycotina</taxon>
        <taxon>Eurotiomycetes</taxon>
        <taxon>Eurotiomycetidae</taxon>
        <taxon>Eurotiales</taxon>
        <taxon>Aspergillaceae</taxon>
        <taxon>Aspergillus</taxon>
        <taxon>Aspergillus subgen. Circumdati</taxon>
    </lineage>
</organism>
<proteinExistence type="predicted"/>